<accession>A0A932MN47</accession>
<dbReference type="Gene3D" id="2.30.30.940">
    <property type="match status" value="1"/>
</dbReference>
<evidence type="ECO:0000256" key="2">
    <source>
        <dbReference type="ARBA" id="ARBA00022840"/>
    </source>
</evidence>
<dbReference type="Pfam" id="PF13538">
    <property type="entry name" value="UvrD_C_2"/>
    <property type="match status" value="1"/>
</dbReference>
<dbReference type="InterPro" id="IPR003593">
    <property type="entry name" value="AAA+_ATPase"/>
</dbReference>
<dbReference type="GO" id="GO:0043139">
    <property type="term" value="F:5'-3' DNA helicase activity"/>
    <property type="evidence" value="ECO:0007669"/>
    <property type="project" value="InterPro"/>
</dbReference>
<feature type="region of interest" description="Disordered" evidence="3">
    <location>
        <begin position="1"/>
        <end position="20"/>
    </location>
</feature>
<protein>
    <submittedName>
        <fullName evidence="5">ATP-dependent RecD-like DNA helicase</fullName>
    </submittedName>
</protein>
<dbReference type="GO" id="GO:0003677">
    <property type="term" value="F:DNA binding"/>
    <property type="evidence" value="ECO:0007669"/>
    <property type="project" value="InterPro"/>
</dbReference>
<dbReference type="Pfam" id="PF23139">
    <property type="entry name" value="OB_YrrC"/>
    <property type="match status" value="1"/>
</dbReference>
<dbReference type="Pfam" id="PF18335">
    <property type="entry name" value="SH3_13"/>
    <property type="match status" value="1"/>
</dbReference>
<evidence type="ECO:0000313" key="6">
    <source>
        <dbReference type="Proteomes" id="UP000782312"/>
    </source>
</evidence>
<dbReference type="PANTHER" id="PTHR43788:SF6">
    <property type="entry name" value="DNA HELICASE B"/>
    <property type="match status" value="1"/>
</dbReference>
<dbReference type="CDD" id="cd18809">
    <property type="entry name" value="SF1_C_RecD"/>
    <property type="match status" value="1"/>
</dbReference>
<feature type="compositionally biased region" description="Low complexity" evidence="3">
    <location>
        <begin position="757"/>
        <end position="767"/>
    </location>
</feature>
<dbReference type="GO" id="GO:0006310">
    <property type="term" value="P:DNA recombination"/>
    <property type="evidence" value="ECO:0007669"/>
    <property type="project" value="InterPro"/>
</dbReference>
<keyword evidence="1" id="KW-0547">Nucleotide-binding</keyword>
<dbReference type="Gene3D" id="3.40.50.300">
    <property type="entry name" value="P-loop containing nucleotide triphosphate hydrolases"/>
    <property type="match status" value="2"/>
</dbReference>
<dbReference type="GO" id="GO:0005524">
    <property type="term" value="F:ATP binding"/>
    <property type="evidence" value="ECO:0007669"/>
    <property type="project" value="UniProtKB-KW"/>
</dbReference>
<dbReference type="InterPro" id="IPR055446">
    <property type="entry name" value="RecD2_N_OB"/>
</dbReference>
<gene>
    <name evidence="5" type="ORF">HYZ11_06380</name>
</gene>
<reference evidence="5" key="1">
    <citation type="submission" date="2020-07" db="EMBL/GenBank/DDBJ databases">
        <title>Huge and variable diversity of episymbiotic CPR bacteria and DPANN archaea in groundwater ecosystems.</title>
        <authorList>
            <person name="He C.Y."/>
            <person name="Keren R."/>
            <person name="Whittaker M."/>
            <person name="Farag I.F."/>
            <person name="Doudna J."/>
            <person name="Cate J.H.D."/>
            <person name="Banfield J.F."/>
        </authorList>
    </citation>
    <scope>NUCLEOTIDE SEQUENCE</scope>
    <source>
        <strain evidence="5">NC_groundwater_763_Ag_S-0.2um_68_21</strain>
    </source>
</reference>
<dbReference type="InterPro" id="IPR027785">
    <property type="entry name" value="UvrD-like_helicase_C"/>
</dbReference>
<keyword evidence="2" id="KW-0067">ATP-binding</keyword>
<dbReference type="SMART" id="SM00382">
    <property type="entry name" value="AAA"/>
    <property type="match status" value="1"/>
</dbReference>
<keyword evidence="5" id="KW-0347">Helicase</keyword>
<dbReference type="InterPro" id="IPR010994">
    <property type="entry name" value="RuvA_2-like"/>
</dbReference>
<dbReference type="SUPFAM" id="SSF52540">
    <property type="entry name" value="P-loop containing nucleoside triphosphate hydrolases"/>
    <property type="match status" value="2"/>
</dbReference>
<feature type="domain" description="AAA+ ATPase" evidence="4">
    <location>
        <begin position="371"/>
        <end position="672"/>
    </location>
</feature>
<dbReference type="InterPro" id="IPR006345">
    <property type="entry name" value="RecD2"/>
</dbReference>
<dbReference type="EMBL" id="JACPUR010000016">
    <property type="protein sequence ID" value="MBI3127212.1"/>
    <property type="molecule type" value="Genomic_DNA"/>
</dbReference>
<evidence type="ECO:0000313" key="5">
    <source>
        <dbReference type="EMBL" id="MBI3127212.1"/>
    </source>
</evidence>
<comment type="caution">
    <text evidence="5">The sequence shown here is derived from an EMBL/GenBank/DDBJ whole genome shotgun (WGS) entry which is preliminary data.</text>
</comment>
<dbReference type="AlphaFoldDB" id="A0A932MN47"/>
<dbReference type="Proteomes" id="UP000782312">
    <property type="component" value="Unassembled WGS sequence"/>
</dbReference>
<dbReference type="InterPro" id="IPR027417">
    <property type="entry name" value="P-loop_NTPase"/>
</dbReference>
<dbReference type="InterPro" id="IPR041451">
    <property type="entry name" value="RecD2_SH13"/>
</dbReference>
<dbReference type="Pfam" id="PF14520">
    <property type="entry name" value="HHH_5"/>
    <property type="match status" value="1"/>
</dbReference>
<dbReference type="HAMAP" id="MF_01488">
    <property type="entry name" value="RecD2"/>
    <property type="match status" value="1"/>
</dbReference>
<dbReference type="GO" id="GO:0017116">
    <property type="term" value="F:single-stranded DNA helicase activity"/>
    <property type="evidence" value="ECO:0007669"/>
    <property type="project" value="TreeGrafter"/>
</dbReference>
<dbReference type="InterPro" id="IPR029493">
    <property type="entry name" value="RecD2-like_HHH"/>
</dbReference>
<dbReference type="SUPFAM" id="SSF47781">
    <property type="entry name" value="RuvA domain 2-like"/>
    <property type="match status" value="1"/>
</dbReference>
<evidence type="ECO:0000259" key="4">
    <source>
        <dbReference type="SMART" id="SM00382"/>
    </source>
</evidence>
<dbReference type="Pfam" id="PF13245">
    <property type="entry name" value="AAA_19"/>
    <property type="match status" value="1"/>
</dbReference>
<dbReference type="CDD" id="cd17933">
    <property type="entry name" value="DEXSc_RecD-like"/>
    <property type="match status" value="1"/>
</dbReference>
<dbReference type="Gene3D" id="1.10.10.2220">
    <property type="match status" value="1"/>
</dbReference>
<dbReference type="InterPro" id="IPR050534">
    <property type="entry name" value="Coronavir_polyprotein_1ab"/>
</dbReference>
<name>A0A932MN47_UNCTE</name>
<evidence type="ECO:0000256" key="3">
    <source>
        <dbReference type="SAM" id="MobiDB-lite"/>
    </source>
</evidence>
<dbReference type="PANTHER" id="PTHR43788">
    <property type="entry name" value="DNA2/NAM7 HELICASE FAMILY MEMBER"/>
    <property type="match status" value="1"/>
</dbReference>
<keyword evidence="5" id="KW-0378">Hydrolase</keyword>
<dbReference type="Gene3D" id="1.10.150.20">
    <property type="entry name" value="5' to 3' exonuclease, C-terminal subdomain"/>
    <property type="match status" value="1"/>
</dbReference>
<feature type="region of interest" description="Disordered" evidence="3">
    <location>
        <begin position="757"/>
        <end position="781"/>
    </location>
</feature>
<sequence>MPRFPRRPAPPSGGASQAGLFGVGTLTGTIERVRFRAEDTGYTVLVIVPDELAESVVAVGHLGALREGERVRFEGEWKDHPRYGRQFQVRVAQPLAPATAEGIEKFLAAGPVKHIGPALARRIVERFGERTLEVFDQEPQRLLEIPGLGQKKLAEALDSWRSHGEAREVMLFLQQNGLSLHLAEKIFRAYGAQAIPILRENPYRLATDIFGVGFRTADRVARQIGFPQDDPARCAAGALYLLQQLSERDGHVFVPWRGAAEEAAGLLGVEPARVEEALESLRRQGAVVVEEAAGERRLYAKALHASECEVARRLAGLLKTPRDEARLESALRGLGVSGGNLRERLRRLAQRALEGGQATGDQARAIEDALAEKALVVTGGPGTGKTTIVNAVTRLYGQLGLQVLLAAPTGRAAKRLAEVTGHEASTIHRLLEYSWTLGGFARNASQPLAADAVIIDEASMLDIHLAASLLRAVPDMATFVLVGDVDQLPSVGPGNVLRDVIESGGVPVVRLKEVFRQAKESLIVENAHRVNGGEMPLEAPPEREGADFFFIEEADPARCADLIVELCRERIPRRFGLDPIQDIQVLAPMQRGVLGVRSLNERLQEALNPAGGGPLLLSGGRAFRKGDKLIQIRNNYDKNVFNGDIGVVERVDPAEGALWAAFDGEIVEYTAGSLDEVVHAFAVTVHKSQGSEYPAVVVPLHTQHFPMLQRNLVYTALTRARRLAVFVGTKKALAIALKNARVRRRWSRLAERLRSAAGLPPAAAGEPPAEPMPDVDGDEAI</sequence>
<proteinExistence type="inferred from homology"/>
<evidence type="ECO:0000256" key="1">
    <source>
        <dbReference type="ARBA" id="ARBA00022741"/>
    </source>
</evidence>
<dbReference type="Pfam" id="PF14490">
    <property type="entry name" value="HHH_RecD2"/>
    <property type="match status" value="1"/>
</dbReference>
<dbReference type="GO" id="GO:0009338">
    <property type="term" value="C:exodeoxyribonuclease V complex"/>
    <property type="evidence" value="ECO:0007669"/>
    <property type="project" value="TreeGrafter"/>
</dbReference>
<dbReference type="NCBIfam" id="TIGR01448">
    <property type="entry name" value="recD_rel"/>
    <property type="match status" value="1"/>
</dbReference>
<organism evidence="5 6">
    <name type="scientific">Tectimicrobiota bacterium</name>
    <dbReference type="NCBI Taxonomy" id="2528274"/>
    <lineage>
        <taxon>Bacteria</taxon>
        <taxon>Pseudomonadati</taxon>
        <taxon>Nitrospinota/Tectimicrobiota group</taxon>
        <taxon>Candidatus Tectimicrobiota</taxon>
    </lineage>
</organism>